<sequence length="78" mass="8614">MSNSPASDTIKTGDIESADETLKRMIFFTKREAEKDGRVFCAYLLDLALNALDEDSKEMNMALKAKITPLTVGMPAQD</sequence>
<accession>A0A1M7PDW1</accession>
<protein>
    <submittedName>
        <fullName evidence="1">Uncharacterized protein</fullName>
    </submittedName>
</protein>
<gene>
    <name evidence="1" type="ORF">SAMN05444272_4314</name>
</gene>
<name>A0A1M7PDW1_9HYPH</name>
<dbReference type="OrthoDB" id="7678672at2"/>
<reference evidence="1 2" key="1">
    <citation type="submission" date="2016-11" db="EMBL/GenBank/DDBJ databases">
        <authorList>
            <person name="Jaros S."/>
            <person name="Januszkiewicz K."/>
            <person name="Wedrychowicz H."/>
        </authorList>
    </citation>
    <scope>NUCLEOTIDE SEQUENCE [LARGE SCALE GENOMIC DNA]</scope>
    <source>
        <strain evidence="1 2">DSM 22153</strain>
    </source>
</reference>
<organism evidence="1 2">
    <name type="scientific">Roseibium suaedae</name>
    <dbReference type="NCBI Taxonomy" id="735517"/>
    <lineage>
        <taxon>Bacteria</taxon>
        <taxon>Pseudomonadati</taxon>
        <taxon>Pseudomonadota</taxon>
        <taxon>Alphaproteobacteria</taxon>
        <taxon>Hyphomicrobiales</taxon>
        <taxon>Stappiaceae</taxon>
        <taxon>Roseibium</taxon>
    </lineage>
</organism>
<keyword evidence="2" id="KW-1185">Reference proteome</keyword>
<dbReference type="RefSeq" id="WP_139251248.1">
    <property type="nucleotide sequence ID" value="NZ_FRBW01000007.1"/>
</dbReference>
<proteinExistence type="predicted"/>
<evidence type="ECO:0000313" key="2">
    <source>
        <dbReference type="Proteomes" id="UP000186002"/>
    </source>
</evidence>
<dbReference type="Proteomes" id="UP000186002">
    <property type="component" value="Unassembled WGS sequence"/>
</dbReference>
<evidence type="ECO:0000313" key="1">
    <source>
        <dbReference type="EMBL" id="SHN14845.1"/>
    </source>
</evidence>
<dbReference type="AlphaFoldDB" id="A0A1M7PDW1"/>
<dbReference type="EMBL" id="FRBW01000007">
    <property type="protein sequence ID" value="SHN14845.1"/>
    <property type="molecule type" value="Genomic_DNA"/>
</dbReference>